<gene>
    <name evidence="1" type="ORF">Sgleb_71010</name>
</gene>
<protein>
    <submittedName>
        <fullName evidence="1">Uncharacterized protein</fullName>
    </submittedName>
</protein>
<proteinExistence type="predicted"/>
<evidence type="ECO:0000313" key="1">
    <source>
        <dbReference type="EMBL" id="GFE19054.1"/>
    </source>
</evidence>
<keyword evidence="2" id="KW-1185">Reference proteome</keyword>
<organism evidence="1 2">
    <name type="scientific">Streptomyces glebosus</name>
    <dbReference type="NCBI Taxonomy" id="249580"/>
    <lineage>
        <taxon>Bacteria</taxon>
        <taxon>Bacillati</taxon>
        <taxon>Actinomycetota</taxon>
        <taxon>Actinomycetes</taxon>
        <taxon>Kitasatosporales</taxon>
        <taxon>Streptomycetaceae</taxon>
        <taxon>Streptomyces</taxon>
    </lineage>
</organism>
<accession>A0A640T795</accession>
<sequence>MTANIAVITAEANRVRAVRMDMFLSACCEGRHPVGLLRRSSDMTHSQLHCHGAPLEIPETGRIIEPPGWPEHAAVADVLGGKGMSMTAALSPASHWPAAGGFVTESTHIEIRIRN</sequence>
<name>A0A640T795_9ACTN</name>
<comment type="caution">
    <text evidence="1">The sequence shown here is derived from an EMBL/GenBank/DDBJ whole genome shotgun (WGS) entry which is preliminary data.</text>
</comment>
<dbReference type="AlphaFoldDB" id="A0A640T795"/>
<reference evidence="1 2" key="1">
    <citation type="submission" date="2019-12" db="EMBL/GenBank/DDBJ databases">
        <title>Whole genome shotgun sequence of Streptomyces hygroscopicus subsp. glebosus NBRC 13786.</title>
        <authorList>
            <person name="Ichikawa N."/>
            <person name="Kimura A."/>
            <person name="Kitahashi Y."/>
            <person name="Komaki H."/>
            <person name="Tamura T."/>
        </authorList>
    </citation>
    <scope>NUCLEOTIDE SEQUENCE [LARGE SCALE GENOMIC DNA]</scope>
    <source>
        <strain evidence="1 2">NBRC 13786</strain>
    </source>
</reference>
<dbReference type="EMBL" id="BLIO01000001">
    <property type="protein sequence ID" value="GFE19054.1"/>
    <property type="molecule type" value="Genomic_DNA"/>
</dbReference>
<evidence type="ECO:0000313" key="2">
    <source>
        <dbReference type="Proteomes" id="UP000430079"/>
    </source>
</evidence>
<dbReference type="Proteomes" id="UP000430079">
    <property type="component" value="Unassembled WGS sequence"/>
</dbReference>